<keyword evidence="1" id="KW-0812">Transmembrane</keyword>
<keyword evidence="1" id="KW-1133">Transmembrane helix</keyword>
<comment type="caution">
    <text evidence="2">The sequence shown here is derived from an EMBL/GenBank/DDBJ whole genome shotgun (WGS) entry which is preliminary data.</text>
</comment>
<name>A0A512P8H0_9CELL</name>
<dbReference type="Proteomes" id="UP000321798">
    <property type="component" value="Unassembled WGS sequence"/>
</dbReference>
<dbReference type="EMBL" id="BKAL01000001">
    <property type="protein sequence ID" value="GEP67480.1"/>
    <property type="molecule type" value="Genomic_DNA"/>
</dbReference>
<evidence type="ECO:0000313" key="2">
    <source>
        <dbReference type="EMBL" id="GEP67480.1"/>
    </source>
</evidence>
<dbReference type="AlphaFoldDB" id="A0A512P8H0"/>
<gene>
    <name evidence="2" type="ORF">CSO01_01950</name>
</gene>
<evidence type="ECO:0000313" key="3">
    <source>
        <dbReference type="Proteomes" id="UP000321798"/>
    </source>
</evidence>
<reference evidence="2 3" key="1">
    <citation type="submission" date="2019-07" db="EMBL/GenBank/DDBJ databases">
        <title>Whole genome shotgun sequence of Cellulomonas soli NBRC 109434.</title>
        <authorList>
            <person name="Hosoyama A."/>
            <person name="Uohara A."/>
            <person name="Ohji S."/>
            <person name="Ichikawa N."/>
        </authorList>
    </citation>
    <scope>NUCLEOTIDE SEQUENCE [LARGE SCALE GENOMIC DNA]</scope>
    <source>
        <strain evidence="2 3">NBRC 109434</strain>
    </source>
</reference>
<evidence type="ECO:0000256" key="1">
    <source>
        <dbReference type="SAM" id="Phobius"/>
    </source>
</evidence>
<accession>A0A512P8H0</accession>
<proteinExistence type="predicted"/>
<feature type="transmembrane region" description="Helical" evidence="1">
    <location>
        <begin position="12"/>
        <end position="31"/>
    </location>
</feature>
<organism evidence="2 3">
    <name type="scientific">Cellulomonas soli</name>
    <dbReference type="NCBI Taxonomy" id="931535"/>
    <lineage>
        <taxon>Bacteria</taxon>
        <taxon>Bacillati</taxon>
        <taxon>Actinomycetota</taxon>
        <taxon>Actinomycetes</taxon>
        <taxon>Micrococcales</taxon>
        <taxon>Cellulomonadaceae</taxon>
        <taxon>Cellulomonas</taxon>
    </lineage>
</organism>
<keyword evidence="3" id="KW-1185">Reference proteome</keyword>
<sequence length="108" mass="11399">MTQDGPASTRIINTGLVCLAAVGGILIWSIASHVPNDGICAAVLPVPRACDTALRQMWAVHWILSLAAVGILGVLSVRQMWLRGRRAVLTTLAAESFVIALACLAVRP</sequence>
<keyword evidence="1" id="KW-0472">Membrane</keyword>
<dbReference type="RefSeq" id="WP_146951258.1">
    <property type="nucleotide sequence ID" value="NZ_BAABBJ010000005.1"/>
</dbReference>
<feature type="transmembrane region" description="Helical" evidence="1">
    <location>
        <begin position="57"/>
        <end position="75"/>
    </location>
</feature>
<protein>
    <submittedName>
        <fullName evidence="2">Uncharacterized protein</fullName>
    </submittedName>
</protein>